<dbReference type="InterPro" id="IPR000182">
    <property type="entry name" value="GNAT_dom"/>
</dbReference>
<protein>
    <submittedName>
        <fullName evidence="2">Phosphinothricin acetyltransferase</fullName>
        <ecNumber evidence="2">2.3.1.183</ecNumber>
    </submittedName>
</protein>
<feature type="domain" description="N-acetyltransferase" evidence="1">
    <location>
        <begin position="4"/>
        <end position="167"/>
    </location>
</feature>
<evidence type="ECO:0000313" key="2">
    <source>
        <dbReference type="EMBL" id="MBB5770680.1"/>
    </source>
</evidence>
<evidence type="ECO:0000259" key="1">
    <source>
        <dbReference type="PROSITE" id="PS51186"/>
    </source>
</evidence>
<dbReference type="GO" id="GO:0102971">
    <property type="term" value="F:phosphinothricin N-acetyltransferase activity"/>
    <property type="evidence" value="ECO:0007669"/>
    <property type="project" value="UniProtKB-EC"/>
</dbReference>
<dbReference type="EC" id="2.3.1.183" evidence="2"/>
<dbReference type="InterPro" id="IPR016181">
    <property type="entry name" value="Acyl_CoA_acyltransferase"/>
</dbReference>
<dbReference type="SUPFAM" id="SSF55729">
    <property type="entry name" value="Acyl-CoA N-acyltransferases (Nat)"/>
    <property type="match status" value="1"/>
</dbReference>
<dbReference type="Gene3D" id="3.40.630.30">
    <property type="match status" value="1"/>
</dbReference>
<name>A0A7W9L4T6_BREVE</name>
<reference evidence="2 3" key="1">
    <citation type="submission" date="2020-08" db="EMBL/GenBank/DDBJ databases">
        <title>Functional genomics of gut bacteria from endangered species of beetles.</title>
        <authorList>
            <person name="Carlos-Shanley C."/>
        </authorList>
    </citation>
    <scope>NUCLEOTIDE SEQUENCE [LARGE SCALE GENOMIC DNA]</scope>
    <source>
        <strain evidence="2 3">S00192</strain>
    </source>
</reference>
<comment type="caution">
    <text evidence="2">The sequence shown here is derived from an EMBL/GenBank/DDBJ whole genome shotgun (WGS) entry which is preliminary data.</text>
</comment>
<dbReference type="Proteomes" id="UP000556201">
    <property type="component" value="Unassembled WGS sequence"/>
</dbReference>
<keyword evidence="2" id="KW-0012">Acyltransferase</keyword>
<dbReference type="PANTHER" id="PTHR43072:SF8">
    <property type="entry name" value="ACYLTRANSFERASE FABY-RELATED"/>
    <property type="match status" value="1"/>
</dbReference>
<evidence type="ECO:0000313" key="3">
    <source>
        <dbReference type="Proteomes" id="UP000556201"/>
    </source>
</evidence>
<dbReference type="CDD" id="cd04301">
    <property type="entry name" value="NAT_SF"/>
    <property type="match status" value="1"/>
</dbReference>
<dbReference type="Pfam" id="PF00583">
    <property type="entry name" value="Acetyltransf_1"/>
    <property type="match status" value="1"/>
</dbReference>
<organism evidence="2 3">
    <name type="scientific">Brevundimonas vesicularis</name>
    <name type="common">Pseudomonas vesicularis</name>
    <dbReference type="NCBI Taxonomy" id="41276"/>
    <lineage>
        <taxon>Bacteria</taxon>
        <taxon>Pseudomonadati</taxon>
        <taxon>Pseudomonadota</taxon>
        <taxon>Alphaproteobacteria</taxon>
        <taxon>Caulobacterales</taxon>
        <taxon>Caulobacteraceae</taxon>
        <taxon>Brevundimonas</taxon>
    </lineage>
</organism>
<dbReference type="EMBL" id="JACHLJ010000001">
    <property type="protein sequence ID" value="MBB5770680.1"/>
    <property type="molecule type" value="Genomic_DNA"/>
</dbReference>
<sequence>MSALTVRDARPGDIAAITAIYAESVANGRGTFELEAPDETEMASRLAAVAAFGLPRLVVEIDGAVAGYAYAGPFRTRQAYRYMVEDSIYVAPWARSRGVAGALLDALIVRCETMGLRQMVAVIGDSENVGSIALHRTRGFTDSGVFKAAGWKHDDWRDVVFMQRVLGDGGATAPDAAGLPLVDKKPPR</sequence>
<accession>A0A7W9L4T6</accession>
<dbReference type="PROSITE" id="PS51186">
    <property type="entry name" value="GNAT"/>
    <property type="match status" value="1"/>
</dbReference>
<proteinExistence type="predicted"/>
<dbReference type="PANTHER" id="PTHR43072">
    <property type="entry name" value="N-ACETYLTRANSFERASE"/>
    <property type="match status" value="1"/>
</dbReference>
<dbReference type="AlphaFoldDB" id="A0A7W9L4T6"/>
<keyword evidence="2" id="KW-0808">Transferase</keyword>
<gene>
    <name evidence="2" type="ORF">HNP47_000649</name>
</gene>